<accession>I2H6T6</accession>
<dbReference type="GeneID" id="14497220"/>
<dbReference type="HOGENOM" id="CLU_251473_0_0_1"/>
<dbReference type="GO" id="GO:0035361">
    <property type="term" value="C:Cul8-RING ubiquitin ligase complex"/>
    <property type="evidence" value="ECO:0007669"/>
    <property type="project" value="TreeGrafter"/>
</dbReference>
<dbReference type="InParanoid" id="I2H6T6"/>
<reference evidence="2 3" key="1">
    <citation type="journal article" date="2011" name="Proc. Natl. Acad. Sci. U.S.A.">
        <title>Evolutionary erosion of yeast sex chromosomes by mating-type switching accidents.</title>
        <authorList>
            <person name="Gordon J.L."/>
            <person name="Armisen D."/>
            <person name="Proux-Wera E."/>
            <person name="Oheigeartaigh S.S."/>
            <person name="Byrne K.P."/>
            <person name="Wolfe K.H."/>
        </authorList>
    </citation>
    <scope>NUCLEOTIDE SEQUENCE [LARGE SCALE GENOMIC DNA]</scope>
    <source>
        <strain evidence="3">ATCC 34711 / CBS 6284 / DSM 70876 / NBRC 10599 / NRRL Y-10934 / UCD 77-7</strain>
    </source>
</reference>
<evidence type="ECO:0000313" key="3">
    <source>
        <dbReference type="Proteomes" id="UP000002866"/>
    </source>
</evidence>
<feature type="region of interest" description="Disordered" evidence="1">
    <location>
        <begin position="310"/>
        <end position="339"/>
    </location>
</feature>
<evidence type="ECO:0000313" key="2">
    <source>
        <dbReference type="EMBL" id="CCH62088.1"/>
    </source>
</evidence>
<feature type="region of interest" description="Disordered" evidence="1">
    <location>
        <begin position="252"/>
        <end position="274"/>
    </location>
</feature>
<dbReference type="PANTHER" id="PTHR28122:SF1">
    <property type="entry name" value="E3 UBIQUITIN-PROTEIN LIGASE SUBSTRATE RECEPTOR MMS22"/>
    <property type="match status" value="1"/>
</dbReference>
<feature type="compositionally biased region" description="Basic and acidic residues" evidence="1">
    <location>
        <begin position="253"/>
        <end position="274"/>
    </location>
</feature>
<name>I2H6T6_HENB6</name>
<dbReference type="Proteomes" id="UP000002866">
    <property type="component" value="Chromosome 7"/>
</dbReference>
<gene>
    <name evidence="2" type="primary">TBLA0G01420</name>
    <name evidence="2" type="ORF">TBLA_0G01420</name>
</gene>
<dbReference type="eggNOG" id="ENOG502R0S3">
    <property type="taxonomic scope" value="Eukaryota"/>
</dbReference>
<dbReference type="EMBL" id="HE806322">
    <property type="protein sequence ID" value="CCH62088.1"/>
    <property type="molecule type" value="Genomic_DNA"/>
</dbReference>
<dbReference type="GO" id="GO:0000724">
    <property type="term" value="P:double-strand break repair via homologous recombination"/>
    <property type="evidence" value="ECO:0007669"/>
    <property type="project" value="TreeGrafter"/>
</dbReference>
<feature type="region of interest" description="Disordered" evidence="1">
    <location>
        <begin position="503"/>
        <end position="523"/>
    </location>
</feature>
<feature type="compositionally biased region" description="Basic and acidic residues" evidence="1">
    <location>
        <begin position="319"/>
        <end position="331"/>
    </location>
</feature>
<dbReference type="PANTHER" id="PTHR28122">
    <property type="entry name" value="E3 UBIQUITIN-PROTEIN LIGASE SUBSTRATE RECEPTOR MMS22"/>
    <property type="match status" value="1"/>
</dbReference>
<dbReference type="RefSeq" id="XP_004181607.1">
    <property type="nucleotide sequence ID" value="XM_004181559.1"/>
</dbReference>
<dbReference type="FunCoup" id="I2H6T6">
    <property type="interactions" value="576"/>
</dbReference>
<dbReference type="OMA" id="IHFYQIA"/>
<dbReference type="GO" id="GO:0031297">
    <property type="term" value="P:replication fork processing"/>
    <property type="evidence" value="ECO:0007669"/>
    <property type="project" value="InterPro"/>
</dbReference>
<dbReference type="InterPro" id="IPR019021">
    <property type="entry name" value="Mms22"/>
</dbReference>
<dbReference type="KEGG" id="tbl:TBLA_0G01420"/>
<keyword evidence="3" id="KW-1185">Reference proteome</keyword>
<proteinExistence type="predicted"/>
<evidence type="ECO:0000256" key="1">
    <source>
        <dbReference type="SAM" id="MobiDB-lite"/>
    </source>
</evidence>
<organism evidence="2 3">
    <name type="scientific">Henningerozyma blattae (strain ATCC 34711 / CBS 6284 / DSM 70876 / NBRC 10599 / NRRL Y-10934 / UCD 77-7)</name>
    <name type="common">Yeast</name>
    <name type="synonym">Tetrapisispora blattae</name>
    <dbReference type="NCBI Taxonomy" id="1071380"/>
    <lineage>
        <taxon>Eukaryota</taxon>
        <taxon>Fungi</taxon>
        <taxon>Dikarya</taxon>
        <taxon>Ascomycota</taxon>
        <taxon>Saccharomycotina</taxon>
        <taxon>Saccharomycetes</taxon>
        <taxon>Saccharomycetales</taxon>
        <taxon>Saccharomycetaceae</taxon>
        <taxon>Henningerozyma</taxon>
    </lineage>
</organism>
<dbReference type="STRING" id="1071380.I2H6T6"/>
<sequence>MSTGVTDEEPLHLSVIEDSDVESDELKIIYIPEEDEPSLLCTSFLDEHHVSSYLDTSNRHLGNVITSNTTRHESTSSIEVVDSLGSGNVLKSKSNTFPHENYYERSFRKRSAIQKMPYSLDRIKHRQLMNGYDVTNFEAAAENVALPDKPINANEQERIIEDLPYENPDSNSYDVHYRPEEEDYDDSYFNYSDANKSLVEMDAEEENNDFLKIASPIYQKVDEDKLQNQSETLQERYSETDLLYQQNNFHSSSDIEKNSQNEMDNSHKSNDDNVTDEFKFRGKMLNVKTGFRGVLPRFMWEKNLKKSVSRKSCKNNEINTDKKSSNSDRKGIALRKKSKNTISNRVDDKQLLDDMIAPEDETNAKNFYTDDTRINSKRNLDEETLGEYFNSKYQNEYSWDDLISVEYISDDSIEESVKASPILLDVEKGTTMLPKIISSEETLEHAKRIITPTKKTNCIPHGNSSSKQANELINLNKYLGDAQEYNNSSVDYMLSESPRTLSNFNANTPATKYSTTSIPNKRKNINFSNKKTEGRTSVKLVTSKRSERILRKLTQKKSYKPTRQPIHSISQFPKADVMESLNSYQIPGSLSSTTTHIFKKRKTKNKSKDKNSWFGLFPNSDNEISRHANTFTTIVESVSNTYAPINTKLSNLDNNVASTISEKLISNEEHSHSILTAIQPRQNFKPPDIITVKLPSFECKLSRFDIVNIPKELKFLFDQIIDREVPDLELLKLNKQLVNFIYQLDIPQLFDIIESFHKSYRSKVSQLKEKAKAIHFYQIAICQVLLLEISRFSNTSNKLRAEIYLKILDHIVSFFNLLNQCIRFLSSSNTKLLTESYSILQDIIQTTDMSRQFWKRLQDLQFEPNIAIIIVNLFPSADPKWSILKILSKYDVLINAFQFIQVVQLKFDWKISTEIIISLDKIFKKRRYENFEEEKIYLDSNYVLESPTAILFDQLLFNRYLELLRHVKLSDIMIERLVPMSKIKNSDTLPILKNRINLLIILAGLSNLNLERRFKEQMSPLISESYLNTLTDSLSSCILDCILKGVLAITENNMAKQLSCDNKLLLQLFQTAKFHTLSAKPLWKEFYGKLALTLNSVSKSIPIYLRHFFPYLQLMIENDSYLESVVVISKLYVRNMTNLGPSWVLNHIFKLITSNVSKSKSFINDYCTIGNFIGKSGEISWWSLFTFNGLEEGSSDKIYFFTKLLEIADNQSFDLIKEHLLRVTVDNIIKKDDVWFKSFVIKLLSRCKHTSLNKYNVLESYDIFSLLRSLFSILATFKYYELGNQLISNLLTYYELQLVTKSFATSIINFLNVKYIDFIKSSHAFSTFKVELGISNIETEKSEFRDSFISCIDVNKKIEFIETGLIHSCLSSENFQIFSGKFQALFNSENSVRTFKFLPVLFNAHLSVTSDTLLKFKVTMMTFILNNVNQVIQKRYGQISEQEFPGLHELFKLQPSVWKLFDGSILLDVGFYREYTEFESSVLEISQGFTEYFELKAISTAIENVHKEDICTGNGRAEFTIQNSSSCTLVDDILQKTLSLFIDPSFLSPTVAFKQQLNADTEDIIYIS</sequence>
<dbReference type="GO" id="GO:0005634">
    <property type="term" value="C:nucleus"/>
    <property type="evidence" value="ECO:0007669"/>
    <property type="project" value="InterPro"/>
</dbReference>
<dbReference type="OrthoDB" id="4068315at2759"/>
<protein>
    <submittedName>
        <fullName evidence="2">Uncharacterized protein</fullName>
    </submittedName>
</protein>